<reference evidence="2" key="1">
    <citation type="submission" date="2016-01" db="EMBL/GenBank/DDBJ databases">
        <authorList>
            <person name="Husnik F."/>
        </authorList>
    </citation>
    <scope>NUCLEOTIDE SEQUENCE [LARGE SCALE GENOMIC DNA]</scope>
</reference>
<name>A0A143WR26_TREPR</name>
<sequence>MRYAELLSALRTRGLISKGAHGSAHGMVTITQGANPARSAMRRLAMRICACATTRRACRLASRSVHKAARTACNAKGDGWCIGTTR</sequence>
<evidence type="ECO:0000313" key="1">
    <source>
        <dbReference type="EMBL" id="CUX76760.1"/>
    </source>
</evidence>
<protein>
    <submittedName>
        <fullName evidence="1">Putative 50S ribosomal subunit protein L23</fullName>
    </submittedName>
</protein>
<accession>A0A143WR26</accession>
<gene>
    <name evidence="1" type="primary">rplW</name>
    <name evidence="1" type="ORF">MHIR_TP0138</name>
</gene>
<evidence type="ECO:0000313" key="2">
    <source>
        <dbReference type="Proteomes" id="UP000075242"/>
    </source>
</evidence>
<organism evidence="1 2">
    <name type="scientific">Tremblaya princeps</name>
    <dbReference type="NCBI Taxonomy" id="189385"/>
    <lineage>
        <taxon>Bacteria</taxon>
        <taxon>Pseudomonadati</taxon>
        <taxon>Pseudomonadota</taxon>
        <taxon>Betaproteobacteria</taxon>
        <taxon>Candidatus Tremblayella</taxon>
    </lineage>
</organism>
<dbReference type="EMBL" id="LN999011">
    <property type="protein sequence ID" value="CUX76760.1"/>
    <property type="molecule type" value="Genomic_DNA"/>
</dbReference>
<proteinExistence type="predicted"/>
<dbReference type="AlphaFoldDB" id="A0A143WR26"/>
<dbReference type="Proteomes" id="UP000075242">
    <property type="component" value="Chromosome I"/>
</dbReference>